<feature type="transmembrane region" description="Helical" evidence="1">
    <location>
        <begin position="283"/>
        <end position="299"/>
    </location>
</feature>
<evidence type="ECO:0000256" key="1">
    <source>
        <dbReference type="SAM" id="Phobius"/>
    </source>
</evidence>
<protein>
    <submittedName>
        <fullName evidence="2">Uncharacterized protein</fullName>
    </submittedName>
</protein>
<organism evidence="2 3">
    <name type="scientific">Nibribacter ruber</name>
    <dbReference type="NCBI Taxonomy" id="2698458"/>
    <lineage>
        <taxon>Bacteria</taxon>
        <taxon>Pseudomonadati</taxon>
        <taxon>Bacteroidota</taxon>
        <taxon>Cytophagia</taxon>
        <taxon>Cytophagales</taxon>
        <taxon>Hymenobacteraceae</taxon>
        <taxon>Nibribacter</taxon>
    </lineage>
</organism>
<keyword evidence="1" id="KW-0812">Transmembrane</keyword>
<dbReference type="Proteomes" id="UP000464214">
    <property type="component" value="Chromosome"/>
</dbReference>
<proteinExistence type="predicted"/>
<name>A0A6P1P0X0_9BACT</name>
<evidence type="ECO:0000313" key="2">
    <source>
        <dbReference type="EMBL" id="QHL86712.1"/>
    </source>
</evidence>
<dbReference type="AlphaFoldDB" id="A0A6P1P0X0"/>
<reference evidence="2 3" key="1">
    <citation type="submission" date="2020-01" db="EMBL/GenBank/DDBJ databases">
        <authorList>
            <person name="Kim M."/>
        </authorList>
    </citation>
    <scope>NUCLEOTIDE SEQUENCE [LARGE SCALE GENOMIC DNA]</scope>
    <source>
        <strain evidence="2 3">BT10</strain>
    </source>
</reference>
<sequence>MVNTLSYLKTDWKVEKVDLSETSLVDWFIEKDWREERRHLKQIGPLLGSVILPEITIQVDRWTTLIVYVLPIGFKVRLSKDLMLGLAVKSTEASISTEPDLKEILQLTQEGASAALTAKVRSIGKRESTFKQFKNVLLPIASLVMFCYFGYLSFRDGETYQPVKSVEELQTVEATLVNVDYQWSTQGQNYKFNLYTTEYPVVFYLSGFLSPITKTPEPTIASIISKVGKAPMKVHIPKAYVDSLHQRHGAIPIYSLTLLNHEYITPQETVRVDVAYKNEQAPFFAWLFPLIGFISMIVLRNRLTGNLLGGV</sequence>
<dbReference type="KEGG" id="nib:GU926_04375"/>
<keyword evidence="3" id="KW-1185">Reference proteome</keyword>
<keyword evidence="1" id="KW-0472">Membrane</keyword>
<feature type="transmembrane region" description="Helical" evidence="1">
    <location>
        <begin position="136"/>
        <end position="154"/>
    </location>
</feature>
<evidence type="ECO:0000313" key="3">
    <source>
        <dbReference type="Proteomes" id="UP000464214"/>
    </source>
</evidence>
<accession>A0A6P1P0X0</accession>
<gene>
    <name evidence="2" type="ORF">GU926_04375</name>
</gene>
<dbReference type="EMBL" id="CP047897">
    <property type="protein sequence ID" value="QHL86712.1"/>
    <property type="molecule type" value="Genomic_DNA"/>
</dbReference>
<dbReference type="RefSeq" id="WP_160689376.1">
    <property type="nucleotide sequence ID" value="NZ_CP047897.1"/>
</dbReference>
<keyword evidence="1" id="KW-1133">Transmembrane helix</keyword>